<gene>
    <name evidence="2" type="ORF">C5167_034642</name>
</gene>
<reference evidence="2 3" key="1">
    <citation type="journal article" date="2018" name="Science">
        <title>The opium poppy genome and morphinan production.</title>
        <authorList>
            <person name="Guo L."/>
            <person name="Winzer T."/>
            <person name="Yang X."/>
            <person name="Li Y."/>
            <person name="Ning Z."/>
            <person name="He Z."/>
            <person name="Teodor R."/>
            <person name="Lu Y."/>
            <person name="Bowser T.A."/>
            <person name="Graham I.A."/>
            <person name="Ye K."/>
        </authorList>
    </citation>
    <scope>NUCLEOTIDE SEQUENCE [LARGE SCALE GENOMIC DNA]</scope>
    <source>
        <strain evidence="3">cv. HN1</strain>
        <tissue evidence="2">Leaves</tissue>
    </source>
</reference>
<dbReference type="Gramene" id="RZC71465">
    <property type="protein sequence ID" value="RZC71465"/>
    <property type="gene ID" value="C5167_034642"/>
</dbReference>
<evidence type="ECO:0000313" key="2">
    <source>
        <dbReference type="EMBL" id="RZC71465.1"/>
    </source>
</evidence>
<accession>A0A4Y7KHU9</accession>
<keyword evidence="1" id="KW-0812">Transmembrane</keyword>
<protein>
    <submittedName>
        <fullName evidence="2">Uncharacterized protein</fullName>
    </submittedName>
</protein>
<proteinExistence type="predicted"/>
<evidence type="ECO:0000256" key="1">
    <source>
        <dbReference type="SAM" id="Phobius"/>
    </source>
</evidence>
<organism evidence="2 3">
    <name type="scientific">Papaver somniferum</name>
    <name type="common">Opium poppy</name>
    <dbReference type="NCBI Taxonomy" id="3469"/>
    <lineage>
        <taxon>Eukaryota</taxon>
        <taxon>Viridiplantae</taxon>
        <taxon>Streptophyta</taxon>
        <taxon>Embryophyta</taxon>
        <taxon>Tracheophyta</taxon>
        <taxon>Spermatophyta</taxon>
        <taxon>Magnoliopsida</taxon>
        <taxon>Ranunculales</taxon>
        <taxon>Papaveraceae</taxon>
        <taxon>Papaveroideae</taxon>
        <taxon>Papaver</taxon>
    </lineage>
</organism>
<keyword evidence="1" id="KW-0472">Membrane</keyword>
<name>A0A4Y7KHU9_PAPSO</name>
<keyword evidence="3" id="KW-1185">Reference proteome</keyword>
<sequence>MASLVSFWSSISARSVPTNTSSSGALIKEKGYKILHKNVTVAPQKKSSPTGTLVKNNDNGTTTSTSTTILFDSQGKVTVQSKWKGWMVVASFVIGGPSSGALVVYLLKLFCSAAANKSEEDTDVAEASPPTIPNFSLTCCNSISIRIDCGAKDPPKT</sequence>
<evidence type="ECO:0000313" key="3">
    <source>
        <dbReference type="Proteomes" id="UP000316621"/>
    </source>
</evidence>
<keyword evidence="1" id="KW-1133">Transmembrane helix</keyword>
<dbReference type="Proteomes" id="UP000316621">
    <property type="component" value="Chromosome 7"/>
</dbReference>
<dbReference type="EMBL" id="CM010721">
    <property type="protein sequence ID" value="RZC71465.1"/>
    <property type="molecule type" value="Genomic_DNA"/>
</dbReference>
<dbReference type="AlphaFoldDB" id="A0A4Y7KHU9"/>
<feature type="transmembrane region" description="Helical" evidence="1">
    <location>
        <begin position="86"/>
        <end position="107"/>
    </location>
</feature>